<sequence>MATRIEELDGELALCRAVVGNGVSSTALNYEVNVPKLKEFVGTRHSEIRTWEEFQHELKGKFYPEFVEKEAQAKL</sequence>
<dbReference type="Proteomes" id="UP001358586">
    <property type="component" value="Chromosome 10"/>
</dbReference>
<keyword evidence="2" id="KW-1185">Reference proteome</keyword>
<comment type="caution">
    <text evidence="1">The sequence shown here is derived from an EMBL/GenBank/DDBJ whole genome shotgun (WGS) entry which is preliminary data.</text>
</comment>
<name>A0ABR0NF56_GOSAR</name>
<proteinExistence type="predicted"/>
<evidence type="ECO:0000313" key="1">
    <source>
        <dbReference type="EMBL" id="KAK5793647.1"/>
    </source>
</evidence>
<gene>
    <name evidence="1" type="ORF">PVK06_034799</name>
</gene>
<protein>
    <submittedName>
        <fullName evidence="1">Uncharacterized protein</fullName>
    </submittedName>
</protein>
<accession>A0ABR0NF56</accession>
<organism evidence="1 2">
    <name type="scientific">Gossypium arboreum</name>
    <name type="common">Tree cotton</name>
    <name type="synonym">Gossypium nanking</name>
    <dbReference type="NCBI Taxonomy" id="29729"/>
    <lineage>
        <taxon>Eukaryota</taxon>
        <taxon>Viridiplantae</taxon>
        <taxon>Streptophyta</taxon>
        <taxon>Embryophyta</taxon>
        <taxon>Tracheophyta</taxon>
        <taxon>Spermatophyta</taxon>
        <taxon>Magnoliopsida</taxon>
        <taxon>eudicotyledons</taxon>
        <taxon>Gunneridae</taxon>
        <taxon>Pentapetalae</taxon>
        <taxon>rosids</taxon>
        <taxon>malvids</taxon>
        <taxon>Malvales</taxon>
        <taxon>Malvaceae</taxon>
        <taxon>Malvoideae</taxon>
        <taxon>Gossypium</taxon>
    </lineage>
</organism>
<reference evidence="1 2" key="1">
    <citation type="submission" date="2023-03" db="EMBL/GenBank/DDBJ databases">
        <title>WGS of Gossypium arboreum.</title>
        <authorList>
            <person name="Yu D."/>
        </authorList>
    </citation>
    <scope>NUCLEOTIDE SEQUENCE [LARGE SCALE GENOMIC DNA]</scope>
    <source>
        <tissue evidence="1">Leaf</tissue>
    </source>
</reference>
<dbReference type="EMBL" id="JARKNE010000010">
    <property type="protein sequence ID" value="KAK5793647.1"/>
    <property type="molecule type" value="Genomic_DNA"/>
</dbReference>
<evidence type="ECO:0000313" key="2">
    <source>
        <dbReference type="Proteomes" id="UP001358586"/>
    </source>
</evidence>